<evidence type="ECO:0000313" key="2">
    <source>
        <dbReference type="EMBL" id="EIT85850.1"/>
    </source>
</evidence>
<dbReference type="PATRIC" id="fig|1196324.3.peg.1732"/>
<feature type="transmembrane region" description="Helical" evidence="1">
    <location>
        <begin position="77"/>
        <end position="94"/>
    </location>
</feature>
<sequence length="178" mass="18887">MKTKSLALTGVLLALGYILHVIVPPFFLGMRPDMMLTMLFLVIILVPNMSNVITAAIVTGVIAALTTTFPGGQIANLVDKPVTAFVFFGLYVLVSRYKMNNVMATALTFVGTLVSGSIFLTTALAVAGLPGTFLAIFTAVVVPTAAVNSIVMFVVYPVADRIRKRTLSTSQTVATKKA</sequence>
<evidence type="ECO:0000256" key="1">
    <source>
        <dbReference type="SAM" id="Phobius"/>
    </source>
</evidence>
<keyword evidence="1" id="KW-0472">Membrane</keyword>
<dbReference type="InterPro" id="IPR031360">
    <property type="entry name" value="TrpP"/>
</dbReference>
<dbReference type="OrthoDB" id="2243651at2"/>
<feature type="transmembrane region" description="Helical" evidence="1">
    <location>
        <begin position="106"/>
        <end position="127"/>
    </location>
</feature>
<feature type="transmembrane region" description="Helical" evidence="1">
    <location>
        <begin position="39"/>
        <end position="65"/>
    </location>
</feature>
<dbReference type="RefSeq" id="WP_007201782.1">
    <property type="nucleotide sequence ID" value="NZ_AKKV01000024.1"/>
</dbReference>
<comment type="caution">
    <text evidence="2">The sequence shown here is derived from an EMBL/GenBank/DDBJ whole genome shotgun (WGS) entry which is preliminary data.</text>
</comment>
<feature type="transmembrane region" description="Helical" evidence="1">
    <location>
        <begin position="133"/>
        <end position="156"/>
    </location>
</feature>
<feature type="transmembrane region" description="Helical" evidence="1">
    <location>
        <begin position="6"/>
        <end position="27"/>
    </location>
</feature>
<evidence type="ECO:0000313" key="3">
    <source>
        <dbReference type="Proteomes" id="UP000004080"/>
    </source>
</evidence>
<keyword evidence="1" id="KW-1133">Transmembrane helix</keyword>
<protein>
    <submittedName>
        <fullName evidence="2">Putative tryptophan transport protein</fullName>
    </submittedName>
</protein>
<keyword evidence="3" id="KW-1185">Reference proteome</keyword>
<dbReference type="STRING" id="1196324.A374_08444"/>
<dbReference type="eggNOG" id="ENOG5032SBU">
    <property type="taxonomic scope" value="Bacteria"/>
</dbReference>
<accession>I8UG24</accession>
<name>I8UG24_9BACL</name>
<dbReference type="Pfam" id="PF17099">
    <property type="entry name" value="TrpP"/>
    <property type="match status" value="1"/>
</dbReference>
<dbReference type="Proteomes" id="UP000004080">
    <property type="component" value="Unassembled WGS sequence"/>
</dbReference>
<organism evidence="2 3">
    <name type="scientific">Fictibacillus macauensis ZFHKF-1</name>
    <dbReference type="NCBI Taxonomy" id="1196324"/>
    <lineage>
        <taxon>Bacteria</taxon>
        <taxon>Bacillati</taxon>
        <taxon>Bacillota</taxon>
        <taxon>Bacilli</taxon>
        <taxon>Bacillales</taxon>
        <taxon>Fictibacillaceae</taxon>
        <taxon>Fictibacillus</taxon>
    </lineage>
</organism>
<dbReference type="EMBL" id="AKKV01000024">
    <property type="protein sequence ID" value="EIT85850.1"/>
    <property type="molecule type" value="Genomic_DNA"/>
</dbReference>
<dbReference type="AlphaFoldDB" id="I8UG24"/>
<reference evidence="2 3" key="1">
    <citation type="journal article" date="2012" name="J. Bacteriol.">
        <title>Genome of Bacillus macauensis ZFHKF-1, a Long-Chain-Forming Bacterium.</title>
        <authorList>
            <person name="Cai L."/>
            <person name="Zhang T."/>
        </authorList>
    </citation>
    <scope>NUCLEOTIDE SEQUENCE [LARGE SCALE GENOMIC DNA]</scope>
    <source>
        <strain evidence="2 3">ZFHKF-1</strain>
    </source>
</reference>
<proteinExistence type="predicted"/>
<keyword evidence="1" id="KW-0812">Transmembrane</keyword>
<gene>
    <name evidence="2" type="ORF">A374_08444</name>
</gene>